<protein>
    <recommendedName>
        <fullName evidence="1">DDE-1 domain-containing protein</fullName>
    </recommendedName>
</protein>
<organism evidence="2">
    <name type="scientific">Amphimedon queenslandica</name>
    <name type="common">Sponge</name>
    <dbReference type="NCBI Taxonomy" id="400682"/>
    <lineage>
        <taxon>Eukaryota</taxon>
        <taxon>Metazoa</taxon>
        <taxon>Porifera</taxon>
        <taxon>Demospongiae</taxon>
        <taxon>Heteroscleromorpha</taxon>
        <taxon>Haplosclerida</taxon>
        <taxon>Niphatidae</taxon>
        <taxon>Amphimedon</taxon>
    </lineage>
</organism>
<evidence type="ECO:0000259" key="1">
    <source>
        <dbReference type="Pfam" id="PF03184"/>
    </source>
</evidence>
<proteinExistence type="predicted"/>
<dbReference type="AlphaFoldDB" id="A0A1X7VHH4"/>
<dbReference type="eggNOG" id="KOG3105">
    <property type="taxonomic scope" value="Eukaryota"/>
</dbReference>
<name>A0A1X7VHH4_AMPQE</name>
<evidence type="ECO:0000313" key="2">
    <source>
        <dbReference type="EnsemblMetazoa" id="Aqu2.1.39491_001"/>
    </source>
</evidence>
<feature type="domain" description="DDE-1" evidence="1">
    <location>
        <begin position="3"/>
        <end position="86"/>
    </location>
</feature>
<dbReference type="EnsemblMetazoa" id="Aqu2.1.39491_001">
    <property type="protein sequence ID" value="Aqu2.1.39491_001"/>
    <property type="gene ID" value="Aqu2.1.39491"/>
</dbReference>
<sequence>MRMMATQFTDWFYQNLVPHVTEQLQLIGEALKLALIVDNCSAHPDTKDLVSEDGKIFPKFVPLKITALIEAMDQGVTQSFKKPYKKL</sequence>
<dbReference type="STRING" id="400682.A0A1X7VHH4"/>
<dbReference type="InParanoid" id="A0A1X7VHH4"/>
<dbReference type="Pfam" id="PF03184">
    <property type="entry name" value="DDE_1"/>
    <property type="match status" value="1"/>
</dbReference>
<accession>A0A1X7VHH4</accession>
<dbReference type="InterPro" id="IPR004875">
    <property type="entry name" value="DDE_SF_endonuclease_dom"/>
</dbReference>
<dbReference type="GO" id="GO:0003676">
    <property type="term" value="F:nucleic acid binding"/>
    <property type="evidence" value="ECO:0007669"/>
    <property type="project" value="InterPro"/>
</dbReference>
<reference evidence="2" key="1">
    <citation type="submission" date="2017-05" db="UniProtKB">
        <authorList>
            <consortium name="EnsemblMetazoa"/>
        </authorList>
    </citation>
    <scope>IDENTIFICATION</scope>
</reference>
<dbReference type="OrthoDB" id="125347at2759"/>